<dbReference type="SUPFAM" id="SSF52540">
    <property type="entry name" value="P-loop containing nucleoside triphosphate hydrolases"/>
    <property type="match status" value="1"/>
</dbReference>
<dbReference type="EMBL" id="WXEW01000006">
    <property type="protein sequence ID" value="NAS24008.1"/>
    <property type="molecule type" value="Genomic_DNA"/>
</dbReference>
<reference evidence="5 6" key="1">
    <citation type="submission" date="2020-01" db="EMBL/GenBank/DDBJ databases">
        <title>Herbidospora sp. NEAU-GS84 nov., a novel actinomycete isolated from soil.</title>
        <authorList>
            <person name="Han L."/>
        </authorList>
    </citation>
    <scope>NUCLEOTIDE SEQUENCE [LARGE SCALE GENOMIC DNA]</scope>
    <source>
        <strain evidence="5 6">NEAU-GS84</strain>
    </source>
</reference>
<dbReference type="Proteomes" id="UP000479526">
    <property type="component" value="Unassembled WGS sequence"/>
</dbReference>
<dbReference type="InterPro" id="IPR003439">
    <property type="entry name" value="ABC_transporter-like_ATP-bd"/>
</dbReference>
<gene>
    <name evidence="5" type="ORF">GT755_20235</name>
</gene>
<evidence type="ECO:0000313" key="5">
    <source>
        <dbReference type="EMBL" id="NAS24008.1"/>
    </source>
</evidence>
<dbReference type="SMART" id="SM00382">
    <property type="entry name" value="AAA"/>
    <property type="match status" value="1"/>
</dbReference>
<proteinExistence type="predicted"/>
<evidence type="ECO:0000256" key="2">
    <source>
        <dbReference type="ARBA" id="ARBA00022741"/>
    </source>
</evidence>
<dbReference type="Pfam" id="PF00005">
    <property type="entry name" value="ABC_tran"/>
    <property type="match status" value="1"/>
</dbReference>
<keyword evidence="6" id="KW-1185">Reference proteome</keyword>
<dbReference type="InterPro" id="IPR051782">
    <property type="entry name" value="ABC_Transporter_VariousFunc"/>
</dbReference>
<organism evidence="5 6">
    <name type="scientific">Herbidospora solisilvae</name>
    <dbReference type="NCBI Taxonomy" id="2696284"/>
    <lineage>
        <taxon>Bacteria</taxon>
        <taxon>Bacillati</taxon>
        <taxon>Actinomycetota</taxon>
        <taxon>Actinomycetes</taxon>
        <taxon>Streptosporangiales</taxon>
        <taxon>Streptosporangiaceae</taxon>
        <taxon>Herbidospora</taxon>
    </lineage>
</organism>
<dbReference type="PROSITE" id="PS50893">
    <property type="entry name" value="ABC_TRANSPORTER_2"/>
    <property type="match status" value="1"/>
</dbReference>
<feature type="domain" description="ABC transporter" evidence="4">
    <location>
        <begin position="1"/>
        <end position="214"/>
    </location>
</feature>
<accession>A0A7C9J9V4</accession>
<name>A0A7C9J9V4_9ACTN</name>
<keyword evidence="3 5" id="KW-0067">ATP-binding</keyword>
<evidence type="ECO:0000259" key="4">
    <source>
        <dbReference type="PROSITE" id="PS50893"/>
    </source>
</evidence>
<dbReference type="GO" id="GO:0016887">
    <property type="term" value="F:ATP hydrolysis activity"/>
    <property type="evidence" value="ECO:0007669"/>
    <property type="project" value="InterPro"/>
</dbReference>
<dbReference type="AlphaFoldDB" id="A0A7C9J9V4"/>
<comment type="caution">
    <text evidence="5">The sequence shown here is derived from an EMBL/GenBank/DDBJ whole genome shotgun (WGS) entry which is preliminary data.</text>
</comment>
<dbReference type="GO" id="GO:0005524">
    <property type="term" value="F:ATP binding"/>
    <property type="evidence" value="ECO:0007669"/>
    <property type="project" value="UniProtKB-KW"/>
</dbReference>
<dbReference type="InterPro" id="IPR027417">
    <property type="entry name" value="P-loop_NTPase"/>
</dbReference>
<evidence type="ECO:0000256" key="3">
    <source>
        <dbReference type="ARBA" id="ARBA00022840"/>
    </source>
</evidence>
<evidence type="ECO:0000313" key="6">
    <source>
        <dbReference type="Proteomes" id="UP000479526"/>
    </source>
</evidence>
<sequence length="233" mass="24697">MRATNVSFRYRRGDPWVLSDASLDLAPGSVAEITGPNGTGKSTLLRLLAGLLRPVRGRIEERPAVIGYAPERFPSAQPFTVAAYLRHMAAVRRVAVPEELTARLGMDHLLGQKLPDLSKGSAHKVGLAQALAGEPGLLILDEPFAGLDATARAELSVIVAEVAARGGIVVASDHQGDLRSVPGVTRYEVRDGKIAEAVPIVVDDPLTTLTIKLPQSKADALAARLRAEGHEVS</sequence>
<dbReference type="PANTHER" id="PTHR42939:SF1">
    <property type="entry name" value="ABC TRANSPORTER ATP-BINDING PROTEIN ALBC-RELATED"/>
    <property type="match status" value="1"/>
</dbReference>
<keyword evidence="1" id="KW-0813">Transport</keyword>
<dbReference type="Gene3D" id="3.40.50.300">
    <property type="entry name" value="P-loop containing nucleotide triphosphate hydrolases"/>
    <property type="match status" value="1"/>
</dbReference>
<keyword evidence="2" id="KW-0547">Nucleotide-binding</keyword>
<dbReference type="InterPro" id="IPR003593">
    <property type="entry name" value="AAA+_ATPase"/>
</dbReference>
<protein>
    <submittedName>
        <fullName evidence="5">ATP-binding cassette domain-containing protein</fullName>
    </submittedName>
</protein>
<dbReference type="RefSeq" id="WP_161481258.1">
    <property type="nucleotide sequence ID" value="NZ_WXEW01000006.1"/>
</dbReference>
<dbReference type="PANTHER" id="PTHR42939">
    <property type="entry name" value="ABC TRANSPORTER ATP-BINDING PROTEIN ALBC-RELATED"/>
    <property type="match status" value="1"/>
</dbReference>
<evidence type="ECO:0000256" key="1">
    <source>
        <dbReference type="ARBA" id="ARBA00022448"/>
    </source>
</evidence>